<accession>A0ACC1MAS4</accession>
<dbReference type="Proteomes" id="UP001139981">
    <property type="component" value="Unassembled WGS sequence"/>
</dbReference>
<name>A0ACC1MAS4_9FUNG</name>
<protein>
    <submittedName>
        <fullName evidence="1">Histone chaperone asf1</fullName>
    </submittedName>
</protein>
<reference evidence="1" key="1">
    <citation type="submission" date="2022-07" db="EMBL/GenBank/DDBJ databases">
        <title>Phylogenomic reconstructions and comparative analyses of Kickxellomycotina fungi.</title>
        <authorList>
            <person name="Reynolds N.K."/>
            <person name="Stajich J.E."/>
            <person name="Barry K."/>
            <person name="Grigoriev I.V."/>
            <person name="Crous P."/>
            <person name="Smith M.E."/>
        </authorList>
    </citation>
    <scope>NUCLEOTIDE SEQUENCE</scope>
    <source>
        <strain evidence="1">CBS 190363</strain>
    </source>
</reference>
<comment type="caution">
    <text evidence="1">The sequence shown here is derived from an EMBL/GenBank/DDBJ whole genome shotgun (WGS) entry which is preliminary data.</text>
</comment>
<evidence type="ECO:0000313" key="2">
    <source>
        <dbReference type="Proteomes" id="UP001139981"/>
    </source>
</evidence>
<proteinExistence type="predicted"/>
<dbReference type="EMBL" id="JANBVB010000002">
    <property type="protein sequence ID" value="KAJ2900943.1"/>
    <property type="molecule type" value="Genomic_DNA"/>
</dbReference>
<organism evidence="1 2">
    <name type="scientific">Coemansia aciculifera</name>
    <dbReference type="NCBI Taxonomy" id="417176"/>
    <lineage>
        <taxon>Eukaryota</taxon>
        <taxon>Fungi</taxon>
        <taxon>Fungi incertae sedis</taxon>
        <taxon>Zoopagomycota</taxon>
        <taxon>Kickxellomycotina</taxon>
        <taxon>Kickxellomycetes</taxon>
        <taxon>Kickxellales</taxon>
        <taxon>Kickxellaceae</taxon>
        <taxon>Coemansia</taxon>
    </lineage>
</organism>
<gene>
    <name evidence="1" type="primary">ASF1</name>
    <name evidence="1" type="ORF">IWW38_000318</name>
</gene>
<keyword evidence="2" id="KW-1185">Reference proteome</keyword>
<sequence>MSIVTITNVSFPETKVSFPETKVKPRPHFLEPYVIEVTFECLSHLEDDLEFKLVYVSSAKNKKMDQELDTLLVGPVPVGVNKFVFKAAAPHVNKIPKEDLIGVTVILLTCSYKEKEFVRIGYFVENSYIDEALLLAPPDVPVIDKIYREVLSEKPRVTRFPINWDDPSKEEAPPVQPADNDMVDEDAMDADNQDAEDALAGDEEEDEEEEGEEEDEEVEDEVDLDLTKDEDEEEDEEEAEPMSDEYDEEVDEAGNAVVAEDEDGDDEMMNADDHVPHNMMAHTGMASAATMEVE</sequence>
<evidence type="ECO:0000313" key="1">
    <source>
        <dbReference type="EMBL" id="KAJ2900943.1"/>
    </source>
</evidence>